<dbReference type="BioGRID-ORCS" id="260659">
    <property type="hits" value="1 hit in 1 CRISPR screen"/>
</dbReference>
<dbReference type="GeneID" id="260659"/>
<proteinExistence type="predicted"/>
<feature type="compositionally biased region" description="Polar residues" evidence="1">
    <location>
        <begin position="439"/>
        <end position="453"/>
    </location>
</feature>
<reference evidence="2 4" key="11">
    <citation type="journal article" date="2015" name="Genome Res.">
        <title>The Release 6 reference sequence of the Drosophila melanogaster genome.</title>
        <authorList>
            <person name="Hoskins R.A."/>
            <person name="Carlson J.W."/>
            <person name="Wan K.H."/>
            <person name="Park S."/>
            <person name="Mendez I."/>
            <person name="Galle S.E."/>
            <person name="Booth B.W."/>
            <person name="Pfeiffer B.D."/>
            <person name="George R.A."/>
            <person name="Svirskas R."/>
            <person name="Krzywinski M."/>
            <person name="Schein J."/>
            <person name="Accardo M.C."/>
            <person name="Damia E."/>
            <person name="Messina G."/>
            <person name="Mendez-Lago M."/>
            <person name="de Pablos B."/>
            <person name="Demakova O.V."/>
            <person name="Andreyeva E.N."/>
            <person name="Boldyreva L.V."/>
            <person name="Marra M."/>
            <person name="Carvalho A.B."/>
            <person name="Dimitri P."/>
            <person name="Villasante A."/>
            <person name="Zhimulev I.F."/>
            <person name="Rubin G.M."/>
            <person name="Karpen G.H."/>
            <person name="Celniker S.E."/>
        </authorList>
    </citation>
    <scope>NUCLEOTIDE SEQUENCE [LARGE SCALE GENOMIC DNA]</scope>
    <source>
        <strain evidence="4">Berkeley</strain>
    </source>
</reference>
<reference evidence="2 4" key="4">
    <citation type="journal article" date="2002" name="Genome Biol.">
        <title>The transposable elements of the Drosophila melanogaster euchromatin: a genomics perspective.</title>
        <authorList>
            <person name="Kaminker J.S."/>
            <person name="Bergman C.M."/>
            <person name="Kronmiller B."/>
            <person name="Carlson J."/>
            <person name="Svirskas R."/>
            <person name="Patel S."/>
            <person name="Frise E."/>
            <person name="Wheeler D.A."/>
            <person name="Lewis S.E."/>
            <person name="Rubin G.M."/>
            <person name="Ashburner M."/>
            <person name="Celniker S.E."/>
        </authorList>
    </citation>
    <scope>NUCLEOTIDE SEQUENCE [LARGE SCALE GENOMIC DNA]</scope>
    <source>
        <strain evidence="4">Berkeley</strain>
    </source>
</reference>
<dbReference type="KEGG" id="dme:Dmel_CG31817"/>
<feature type="compositionally biased region" description="Basic and acidic residues" evidence="1">
    <location>
        <begin position="2145"/>
        <end position="2158"/>
    </location>
</feature>
<feature type="compositionally biased region" description="Polar residues" evidence="1">
    <location>
        <begin position="959"/>
        <end position="973"/>
    </location>
</feature>
<dbReference type="VEuPathDB" id="VectorBase:FBgn0028899"/>
<sequence>MTGLAKRRRTAQQILLRRALAKSVSGGKVLTESVLDHGDRDQERSSSRAALKLHRILASSPLRVLRERKTAGNLPGCELQSRDSLLWGKLKPSEDNRALSGHSLKTKEHSRGSSRSRNSTSNYPSTWQLNISRAKEELKKVSKGSLDEIINCSILNRTPYDHQLNTPLKSDNSCQCTIEKKARKRFKKNKAVSVAETQTISEDVTRNYTEDMKSPAPEGFQKLKKRVNSGEEYKPQRKVSKTPSRSSGNSTDFCRCNQHISGPTYKDYGGYSPSETEIEMGSEYEVKIPSRYDHLNKIEKVSKPPTNVDTKWRFKMPSNSEVQEYMASRTYENVPVRQNKNLDQDREIQRKLFNSQYERKKVKERPLKCQGRNYLDVPYDSLIETPKEFYGRNKLPTNPRQVSLENFVHRNNKGGCEDMMFRGKCGKQNIYQEDVKPYGQNSSNSYQTTTNEYSYCDQEDSDTPRKRHDTQPNYNHMNRRSHRQAKAPRRSDGNEDSFRGSFEMGNGYRYPTTPKCIVAVTQTSTLFLEGLHGNEANYQNMSHNYAQPRQQVQEFNQEQPRSKISKTGRTATSNSRLVESHEGQAQEVQSKSAEPKNQEKQRNQESFEQTKSDKTNFQSQPLNEVEFKQQKTKSQIIESQEDQERLVQSSSETLLPKVTAPKKKKLISTKKRKSSRSCSCCSRTSSRKRSAKKPTTKSQVCENCQCKRSDAKNQDEISKSVSKDKILKRGLSQTDNCDVMEILNILQKTVAGLQKQINSRKGFGNSKTADEEGAKPYSHQRKPFRMEREAFGQPVGPFQNQYSFNEDTSQQIHYNERPTNFGHKFAYSVRGASNGNGNPSNIYSSNSYTYFPGQEPFKNNEIYQGNTINGRILQDSFNNGSSGNGPYTNMGTSRQAEYDYPKEICERKSQPYRTQKPFNEPTKFVTGSQGQSHYPTADYKNQSINQSFNRFCLNPQCSRNTPQMEDYQQNVPTGQPKMESPYRPVSKNTSNSERQAPNVTSQSPYCPCPSINDPDNEQRNGGKTLQDRPETYVPNERSGVQAPLQICNNSTCPYALDYFKSWNSQNDDPNSNRAGQMEIQPRGNPECLDTQKERVNGTALNSESSKQSEHSPVENNRGIVTFQVSDQYCTGETTPNRGRNYEDHTQACDNPFCESGGQLPRSLENPNYPKAHSAQHYPNYKPECDPDCVLTETFQKGGIAYNYECLNTQKGRENGTALNSEISKQPEHSPVENNGGIVTFQVSDQYCTGETIPNRARNYENHTQACDNPFCESGGQFPRSGENPNYPKAHSARHYSKENYQPECDPDCVLNETFQRSGNAYNYEGFCGNPYCSEKKTIINETARSEQGKGCQNFIDPSLDYTNNPEMNFYRNSHSHQTDEALYQQEHCEWPDRKILSQNPDESVSVDHSGNRVCSNHPRSQMTKNYFQTAQCSPNCPTRPNFSNQGEIKQGGPRLTVLNRHRREEQVVHSRNNRQPFQATNDSEFHSNPKCSGRTDRYSKKIDIKEDVCSNSQCPNKMVQRHGITNEDDCALFTNANSPVTHQTYREAKNDENFSKISSPRRAQLQNYPQNEIGKNSCLEDCPNLRSSPNQKNRRNTGAGTTTCANPNCPDNLKSKVTSQKDKHSLQNRTIYWTDNVEKSTKGHICKNSECTAKAGLNKDRNKYPTNDKKCSSEKKCGNEFCKSTKTMNRTWNEYGYGDGKSGKFSSARQSSQNEKNPKVYGKNPVPEYEFDENCYNRQRYQNIPQKQTYQVCENPKCPDRFEEPVLKQKEKEYMKDLSCNAYCSDKRGTYRVPNEYEGTSERQTEYSERKATGHGNFQKEQRNMKLQSKKDTESSTKSCKKHQKTNDIDKCNNPKCPDRLKDADCCQIDERMAMASEKDQCDISYDSDSCFEDCPYRHRVLFTDLRKCKKIPKNRSRQRSGKSDNYYIDQIENRICNSCKNYVPLKRDRQAIHRHCNLRSAEAKKMHKSKENLILRTVCIPPDIPAPVYAKHRDNPLVTDPILTSYDKHILKNFEKFKEEEKNKSLKCAEECPFVAQTEDNPLLLTYSSACITEIESQILDLPCGCKSDELIEEKDTERKKSKSSIFSSCLKPPKNDNESDQETKIKINEKNHSKSSGFSCFRKKNKIHREPKENAPSKSSCPPEKKKEAGASKSRELACIQGTENSQEKSKQKESKSPRSTKSGGLLCFKTNNKRQQNENLEKESQRDIDKKPANARNEKSKEDSSKKPSKRSGFFIWNRKSQIPKANDSAGADCTCSTHSYHDKDVPILKSEDPTRCLCAPKEIYDGEVRVLYDSSFRFQKESCSLAEVPKHTYCHNDSQNPGQEMAEIKEQGVSYCPCTSANGFYKIVR</sequence>
<dbReference type="eggNOG" id="ENOG502QQEE">
    <property type="taxonomic scope" value="Eukaryota"/>
</dbReference>
<feature type="region of interest" description="Disordered" evidence="1">
    <location>
        <begin position="913"/>
        <end position="933"/>
    </location>
</feature>
<evidence type="ECO:0000313" key="4">
    <source>
        <dbReference type="Proteomes" id="UP000000803"/>
    </source>
</evidence>
<feature type="compositionally biased region" description="Polar residues" evidence="1">
    <location>
        <begin position="565"/>
        <end position="577"/>
    </location>
</feature>
<reference evidence="2 4" key="6">
    <citation type="journal article" date="2005" name="PLoS Comput. Biol.">
        <title>Combined evidence annotation of transposable elements in genome sequences.</title>
        <authorList>
            <person name="Quesneville H."/>
            <person name="Bergman C.M."/>
            <person name="Andrieu O."/>
            <person name="Autard D."/>
            <person name="Nouaud D."/>
            <person name="Ashburner M."/>
            <person name="Anxolabehere D."/>
        </authorList>
    </citation>
    <scope>NUCLEOTIDE SEQUENCE [LARGE SCALE GENOMIC DNA]</scope>
    <source>
        <strain evidence="4">Berkeley</strain>
    </source>
</reference>
<feature type="compositionally biased region" description="Basic and acidic residues" evidence="1">
    <location>
        <begin position="2198"/>
        <end position="2229"/>
    </location>
</feature>
<dbReference type="PhylomeDB" id="Q7KT60"/>
<dbReference type="AlphaFoldDB" id="Q7KT60"/>
<dbReference type="OrthoDB" id="7873150at2759"/>
<dbReference type="InParanoid" id="Q7KT60"/>
<reference evidence="2 4" key="9">
    <citation type="journal article" date="2015" name="G3 (Bethesda)">
        <title>Gene Model Annotations for Drosophila melanogaster: Impact of High-Throughput Data.</title>
        <authorList>
            <consortium name="FlyBase Consortium"/>
            <person name="Matthews B.B."/>
            <person name="Dos Santos G."/>
            <person name="Crosby M.A."/>
            <person name="Emmert D.B."/>
            <person name="St Pierre S.E."/>
            <person name="Gramates L.S."/>
            <person name="Zhou P."/>
            <person name="Schroeder A.J."/>
            <person name="Falls K."/>
            <person name="Strelets V."/>
            <person name="Russo S.M."/>
            <person name="Gelbart W.M."/>
            <person name="null"/>
        </authorList>
    </citation>
    <scope>NUCLEOTIDE SEQUENCE [LARGE SCALE GENOMIC DNA]</scope>
    <source>
        <strain evidence="4">Berkeley</strain>
    </source>
</reference>
<dbReference type="FlyBase" id="FBgn0028899">
    <property type="gene designation" value="CG31817"/>
</dbReference>
<feature type="region of interest" description="Disordered" evidence="1">
    <location>
        <begin position="760"/>
        <end position="779"/>
    </location>
</feature>
<feature type="region of interest" description="Disordered" evidence="1">
    <location>
        <begin position="95"/>
        <end position="124"/>
    </location>
</feature>
<dbReference type="PaxDb" id="7227-FBpp0300163"/>
<feature type="compositionally biased region" description="Polar residues" evidence="1">
    <location>
        <begin position="1704"/>
        <end position="1715"/>
    </location>
</feature>
<dbReference type="RefSeq" id="NP_723962.2">
    <property type="nucleotide sequence ID" value="NM_165153.3"/>
</dbReference>
<dbReference type="HOGENOM" id="CLU_230658_0_0_1"/>
<gene>
    <name evidence="2" type="primary">anon-WO03042407.98</name>
    <name evidence="2" type="synonym">anon-WO03042407.99</name>
    <name evidence="2" type="synonym">BG:DS02740.18</name>
    <name evidence="2" type="synonym">Dmel\CG31817</name>
    <name evidence="2" type="synonym">DS02740.18</name>
    <name evidence="2 3" type="ORF">CG31817</name>
    <name evidence="2" type="ORF">Dmel_CG31817</name>
</gene>
<feature type="compositionally biased region" description="Basic and acidic residues" evidence="1">
    <location>
        <begin position="489"/>
        <end position="498"/>
    </location>
</feature>
<evidence type="ECO:0000313" key="3">
    <source>
        <dbReference type="FlyBase" id="FBgn0028899"/>
    </source>
</evidence>
<dbReference type="Bgee" id="FBgn0028899">
    <property type="expression patterns" value="Expressed in mid-late elongation-stage spermatid (Drosophila) in testis and 63 other cell types or tissues"/>
</dbReference>
<keyword evidence="4" id="KW-1185">Reference proteome</keyword>
<reference evidence="2 4" key="5">
    <citation type="journal article" date="2002" name="Genome Biol.">
        <title>Heterochromatic sequences in a Drosophila whole-genome shotgun assembly.</title>
        <authorList>
            <person name="Hoskins R.A."/>
            <person name="Smith C.D."/>
            <person name="Carlson J.W."/>
            <person name="Carvalho A.B."/>
            <person name="Halpern A."/>
            <person name="Kaminker J.S."/>
            <person name="Kennedy C."/>
            <person name="Mungall C.J."/>
            <person name="Sullivan B.A."/>
            <person name="Sutton G.G."/>
            <person name="Yasuhara J.C."/>
            <person name="Wakimoto B.T."/>
            <person name="Myers E.W."/>
            <person name="Celniker S.E."/>
            <person name="Rubin G.M."/>
            <person name="Karpen G.H."/>
        </authorList>
    </citation>
    <scope>NUCLEOTIDE SEQUENCE [LARGE SCALE GENOMIC DNA]</scope>
    <source>
        <strain evidence="4">Berkeley</strain>
    </source>
</reference>
<feature type="region of interest" description="Disordered" evidence="1">
    <location>
        <begin position="1477"/>
        <end position="1496"/>
    </location>
</feature>
<feature type="compositionally biased region" description="Low complexity" evidence="1">
    <location>
        <begin position="113"/>
        <end position="124"/>
    </location>
</feature>
<feature type="region of interest" description="Disordered" evidence="1">
    <location>
        <begin position="2076"/>
        <end position="2243"/>
    </location>
</feature>
<dbReference type="ExpressionAtlas" id="Q7KT60">
    <property type="expression patterns" value="baseline and differential"/>
</dbReference>
<feature type="region of interest" description="Disordered" evidence="1">
    <location>
        <begin position="1796"/>
        <end position="1847"/>
    </location>
</feature>
<reference evidence="2 4" key="1">
    <citation type="journal article" date="2000" name="Science">
        <title>The genome sequence of Drosophila melanogaster.</title>
        <authorList>
            <person name="Adams M.D."/>
            <person name="Celniker S.E."/>
            <person name="Holt R.A."/>
            <person name="Evans C.A."/>
            <person name="Gocayne J.D."/>
            <person name="Amanatides P.G."/>
            <person name="Scherer S.E."/>
            <person name="Li P.W."/>
            <person name="Hoskins R.A."/>
            <person name="Galle R.F."/>
            <person name="George R.A."/>
            <person name="Lewis S.E."/>
            <person name="Richards S."/>
            <person name="Ashburner M."/>
            <person name="Henderson S.N."/>
            <person name="Sutton G.G."/>
            <person name="Wortman J.R."/>
            <person name="Yandell M.D."/>
            <person name="Zhang Q."/>
            <person name="Chen L.X."/>
            <person name="Brandon R.C."/>
            <person name="Rogers Y.H."/>
            <person name="Blazej R.G."/>
            <person name="Champe M."/>
            <person name="Pfeiffer B.D."/>
            <person name="Wan K.H."/>
            <person name="Doyle C."/>
            <person name="Baxter E.G."/>
            <person name="Helt G."/>
            <person name="Nelson C.R."/>
            <person name="Gabor G.L."/>
            <person name="Abril J.F."/>
            <person name="Agbayani A."/>
            <person name="An H.J."/>
            <person name="Andrews-Pfannkoch C."/>
            <person name="Baldwin D."/>
            <person name="Ballew R.M."/>
            <person name="Basu A."/>
            <person name="Baxendale J."/>
            <person name="Bayraktaroglu L."/>
            <person name="Beasley E.M."/>
            <person name="Beeson K.Y."/>
            <person name="Benos P.V."/>
            <person name="Berman B.P."/>
            <person name="Bhandari D."/>
            <person name="Bolshakov S."/>
            <person name="Borkova D."/>
            <person name="Botchan M.R."/>
            <person name="Bouck J."/>
            <person name="Brokstein P."/>
            <person name="Brottier P."/>
            <person name="Burtis K.C."/>
            <person name="Busam D.A."/>
            <person name="Butler H."/>
            <person name="Cadieu E."/>
            <person name="Center A."/>
            <person name="Chandra I."/>
            <person name="Cherry J.M."/>
            <person name="Cawley S."/>
            <person name="Dahlke C."/>
            <person name="Davenport L.B."/>
            <person name="Davies P."/>
            <person name="de Pablos B."/>
            <person name="Delcher A."/>
            <person name="Deng Z."/>
            <person name="Mays A.D."/>
            <person name="Dew I."/>
            <person name="Dietz S.M."/>
            <person name="Dodson K."/>
            <person name="Doup L.E."/>
            <person name="Downes M."/>
            <person name="Dugan-Rocha S."/>
            <person name="Dunkov B.C."/>
            <person name="Dunn P."/>
            <person name="Durbin K.J."/>
            <person name="Evangelista C.C."/>
            <person name="Ferraz C."/>
            <person name="Ferriera S."/>
            <person name="Fleischmann W."/>
            <person name="Fosler C."/>
            <person name="Gabrielian A.E."/>
            <person name="Garg N.S."/>
            <person name="Gelbart W.M."/>
            <person name="Glasser K."/>
            <person name="Glodek A."/>
            <person name="Gong F."/>
            <person name="Gorrell J.H."/>
            <person name="Gu Z."/>
            <person name="Guan P."/>
            <person name="Harris M."/>
            <person name="Harris N.L."/>
            <person name="Harvey D."/>
            <person name="Heiman T.J."/>
            <person name="Hernandez J.R."/>
            <person name="Houck J."/>
            <person name="Hostin D."/>
            <person name="Houston K.A."/>
            <person name="Howland T.J."/>
            <person name="Wei M.H."/>
            <person name="Ibegwam C."/>
            <person name="Jalali M."/>
            <person name="Kalush F."/>
            <person name="Karpen G.H."/>
            <person name="Ke Z."/>
            <person name="Kennison J.A."/>
            <person name="Ketchum K.A."/>
            <person name="Kimmel B.E."/>
            <person name="Kodira C.D."/>
            <person name="Kraft C."/>
            <person name="Kravitz S."/>
            <person name="Kulp D."/>
            <person name="Lai Z."/>
            <person name="Lasko P."/>
            <person name="Lei Y."/>
            <person name="Levitsky A.A."/>
            <person name="Li J."/>
            <person name="Li Z."/>
            <person name="Liang Y."/>
            <person name="Lin X."/>
            <person name="Liu X."/>
            <person name="Mattei B."/>
            <person name="McIntosh T.C."/>
            <person name="McLeod M.P."/>
            <person name="McPherson D."/>
            <person name="Merkulov G."/>
            <person name="Milshina N.V."/>
            <person name="Mobarry C."/>
            <person name="Morris J."/>
            <person name="Moshrefi A."/>
            <person name="Mount S.M."/>
            <person name="Moy M."/>
            <person name="Murphy B."/>
            <person name="Murphy L."/>
            <person name="Muzny D.M."/>
            <person name="Nelson D.L."/>
            <person name="Nelson D.R."/>
            <person name="Nelson K.A."/>
            <person name="Nixon K."/>
            <person name="Nusskern D.R."/>
            <person name="Pacleb J.M."/>
            <person name="Palazzolo M."/>
            <person name="Pittman G.S."/>
            <person name="Pan S."/>
            <person name="Pollard J."/>
            <person name="Puri V."/>
            <person name="Reese M.G."/>
            <person name="Reinert K."/>
            <person name="Remington K."/>
            <person name="Saunders R.D."/>
            <person name="Scheeler F."/>
            <person name="Shen H."/>
            <person name="Shue B.C."/>
            <person name="Siden-Kiamos I."/>
            <person name="Simpson M."/>
            <person name="Skupski M.P."/>
            <person name="Smith T."/>
            <person name="Spier E."/>
            <person name="Spradling A.C."/>
            <person name="Stapleton M."/>
            <person name="Strong R."/>
            <person name="Sun E."/>
            <person name="Svirskas R."/>
            <person name="Tector C."/>
            <person name="Turner R."/>
            <person name="Venter E."/>
            <person name="Wang A.H."/>
            <person name="Wang X."/>
            <person name="Wang Z.Y."/>
            <person name="Wassarman D.A."/>
            <person name="Weinstock G.M."/>
            <person name="Weissenbach J."/>
            <person name="Williams S.M."/>
            <person name="WoodageT"/>
            <person name="Worley K.C."/>
            <person name="Wu D."/>
            <person name="Yang S."/>
            <person name="Yao Q.A."/>
            <person name="Ye J."/>
            <person name="Yeh R.F."/>
            <person name="Zaveri J.S."/>
            <person name="Zhan M."/>
            <person name="Zhang G."/>
            <person name="Zhao Q."/>
            <person name="Zheng L."/>
            <person name="Zheng X.H."/>
            <person name="Zhong F.N."/>
            <person name="Zhong W."/>
            <person name="Zhou X."/>
            <person name="Zhu S."/>
            <person name="Zhu X."/>
            <person name="Smith H.O."/>
            <person name="Gibbs R.A."/>
            <person name="Myers E.W."/>
            <person name="Rubin G.M."/>
            <person name="Venter J.C."/>
        </authorList>
    </citation>
    <scope>NUCLEOTIDE SEQUENCE [LARGE SCALE GENOMIC DNA]</scope>
    <source>
        <strain evidence="4">Berkeley</strain>
    </source>
</reference>
<feature type="region of interest" description="Disordered" evidence="1">
    <location>
        <begin position="210"/>
        <end position="255"/>
    </location>
</feature>
<feature type="compositionally biased region" description="Basic and acidic residues" evidence="1">
    <location>
        <begin position="1800"/>
        <end position="1835"/>
    </location>
</feature>
<dbReference type="Proteomes" id="UP000000803">
    <property type="component" value="Chromosome 2L"/>
</dbReference>
<dbReference type="OMA" id="QVCENCQ"/>
<dbReference type="IntAct" id="Q7KT60">
    <property type="interactions" value="5"/>
</dbReference>
<reference evidence="2 4" key="8">
    <citation type="journal article" date="2007" name="Science">
        <title>Sequence finishing and mapping of Drosophila melanogaster heterochromatin.</title>
        <authorList>
            <person name="Hoskins R.A."/>
            <person name="Carlson J.W."/>
            <person name="Kennedy C."/>
            <person name="Acevedo D."/>
            <person name="Evans-Holm M."/>
            <person name="Frise E."/>
            <person name="Wan K.H."/>
            <person name="Park S."/>
            <person name="Mendez-Lago M."/>
            <person name="Rossi F."/>
            <person name="Villasante A."/>
            <person name="Dimitri P."/>
            <person name="Karpen G.H."/>
            <person name="Celniker S.E."/>
        </authorList>
    </citation>
    <scope>NUCLEOTIDE SEQUENCE [LARGE SCALE GENOMIC DNA]</scope>
    <source>
        <strain evidence="4">Berkeley</strain>
    </source>
</reference>
<feature type="region of interest" description="Disordered" evidence="1">
    <location>
        <begin position="551"/>
        <end position="652"/>
    </location>
</feature>
<feature type="compositionally biased region" description="Basic and acidic residues" evidence="1">
    <location>
        <begin position="1016"/>
        <end position="1030"/>
    </location>
</feature>
<feature type="compositionally biased region" description="Basic residues" evidence="1">
    <location>
        <begin position="477"/>
        <end position="488"/>
    </location>
</feature>
<feature type="compositionally biased region" description="Polar residues" evidence="1">
    <location>
        <begin position="986"/>
        <end position="1004"/>
    </location>
</feature>
<feature type="region of interest" description="Disordered" evidence="1">
    <location>
        <begin position="959"/>
        <end position="1037"/>
    </location>
</feature>
<reference evidence="2 4" key="2">
    <citation type="journal article" date="2002" name="Genome Biol.">
        <title>Finishing a whole-genome shotgun: release 3 of the Drosophila melanogaster euchromatic genome sequence.</title>
        <authorList>
            <person name="Celniker S.E."/>
            <person name="Wheeler D.A."/>
            <person name="Kronmiller B."/>
            <person name="Carlson J.W."/>
            <person name="Halpern A."/>
            <person name="Patel S."/>
            <person name="Adams M."/>
            <person name="Champe M."/>
            <person name="Dugan S.P."/>
            <person name="Frise E."/>
            <person name="Hodgson A."/>
            <person name="George R.A."/>
            <person name="Hoskins R.A."/>
            <person name="Laverty T."/>
            <person name="Muzny D.M."/>
            <person name="Nelson C.R."/>
            <person name="Pacleb J.M."/>
            <person name="Park S."/>
            <person name="Pfeiffer B.D."/>
            <person name="Richards S."/>
            <person name="Sodergren E.J."/>
            <person name="Svirskas R."/>
            <person name="Tabor P.E."/>
            <person name="Wan K."/>
            <person name="Stapleton M."/>
            <person name="Sutton G.G."/>
            <person name="Venter C."/>
            <person name="Weinstock G."/>
            <person name="Scherer S.E."/>
            <person name="Myers E.W."/>
            <person name="Gibbs R.A."/>
            <person name="Rubin G.M."/>
        </authorList>
    </citation>
    <scope>NUCLEOTIDE SEQUENCE [LARGE SCALE GENOMIC DNA]</scope>
    <source>
        <strain evidence="4">Berkeley</strain>
    </source>
</reference>
<feature type="compositionally biased region" description="Basic and acidic residues" evidence="1">
    <location>
        <begin position="1483"/>
        <end position="1496"/>
    </location>
</feature>
<feature type="region of interest" description="Disordered" evidence="1">
    <location>
        <begin position="435"/>
        <end position="500"/>
    </location>
</feature>
<feature type="region of interest" description="Disordered" evidence="1">
    <location>
        <begin position="1399"/>
        <end position="1419"/>
    </location>
</feature>
<feature type="compositionally biased region" description="Basic and acidic residues" evidence="1">
    <location>
        <begin position="593"/>
        <end position="614"/>
    </location>
</feature>
<name>Q7KT60_DROME</name>
<organism evidence="2 4">
    <name type="scientific">Drosophila melanogaster</name>
    <name type="common">Fruit fly</name>
    <dbReference type="NCBI Taxonomy" id="7227"/>
    <lineage>
        <taxon>Eukaryota</taxon>
        <taxon>Metazoa</taxon>
        <taxon>Ecdysozoa</taxon>
        <taxon>Arthropoda</taxon>
        <taxon>Hexapoda</taxon>
        <taxon>Insecta</taxon>
        <taxon>Pterygota</taxon>
        <taxon>Neoptera</taxon>
        <taxon>Endopterygota</taxon>
        <taxon>Diptera</taxon>
        <taxon>Brachycera</taxon>
        <taxon>Muscomorpha</taxon>
        <taxon>Ephydroidea</taxon>
        <taxon>Drosophilidae</taxon>
        <taxon>Drosophila</taxon>
        <taxon>Sophophora</taxon>
    </lineage>
</organism>
<dbReference type="EMBL" id="AE014134">
    <property type="protein sequence ID" value="AAN10938.2"/>
    <property type="molecule type" value="Genomic_DNA"/>
</dbReference>
<feature type="compositionally biased region" description="Polar residues" evidence="1">
    <location>
        <begin position="241"/>
        <end position="252"/>
    </location>
</feature>
<reference evidence="2 4" key="10">
    <citation type="journal article" date="2015" name="G3 (Bethesda)">
        <title>Gene Model Annotations for Drosophila melanogaster: The Rule-Benders.</title>
        <authorList>
            <consortium name="FlyBase Consortium"/>
            <person name="Crosby M.A."/>
            <person name="Gramates L.S."/>
            <person name="Dos Santos G."/>
            <person name="Matthews B.B."/>
            <person name="St Pierre S.E."/>
            <person name="Zhou P."/>
            <person name="Schroeder A.J."/>
            <person name="Falls K."/>
            <person name="Emmert D.B."/>
            <person name="Russo S.M."/>
            <person name="Gelbart W.M."/>
            <person name="null"/>
        </authorList>
    </citation>
    <scope>NUCLEOTIDE SEQUENCE [LARGE SCALE GENOMIC DNA]</scope>
    <source>
        <strain evidence="4">Berkeley</strain>
    </source>
</reference>
<feature type="region of interest" description="Disordered" evidence="1">
    <location>
        <begin position="1702"/>
        <end position="1725"/>
    </location>
</feature>
<reference evidence="2 4" key="7">
    <citation type="journal article" date="2007" name="Science">
        <title>The Release 5.1 annotation of Drosophila melanogaster heterochromatin.</title>
        <authorList>
            <person name="Smith C.D."/>
            <person name="Shu S."/>
            <person name="Mungall C.J."/>
            <person name="Karpen G.H."/>
        </authorList>
    </citation>
    <scope>NUCLEOTIDE SEQUENCE [LARGE SCALE GENOMIC DNA]</scope>
    <source>
        <strain evidence="4">Berkeley</strain>
    </source>
</reference>
<protein>
    <submittedName>
        <fullName evidence="2">Uncharacterized protein</fullName>
    </submittedName>
</protein>
<dbReference type="UCSC" id="CG31817-RA">
    <property type="organism name" value="d. melanogaster"/>
</dbReference>
<dbReference type="AGR" id="FB:FBgn0028899"/>
<feature type="region of interest" description="Disordered" evidence="1">
    <location>
        <begin position="1063"/>
        <end position="1116"/>
    </location>
</feature>
<feature type="compositionally biased region" description="Polar residues" evidence="1">
    <location>
        <begin position="1063"/>
        <end position="1074"/>
    </location>
</feature>
<dbReference type="STRING" id="7227.FBpp0300163"/>
<accession>Q7KT60</accession>
<evidence type="ECO:0000256" key="1">
    <source>
        <dbReference type="SAM" id="MobiDB-lite"/>
    </source>
</evidence>
<reference evidence="2 4" key="3">
    <citation type="journal article" date="2002" name="Genome Biol.">
        <title>Annotation of the Drosophila melanogaster euchromatic genome: a systematic review.</title>
        <authorList>
            <person name="Misra S."/>
            <person name="Crosby M.A."/>
            <person name="Mungall C.J."/>
            <person name="Matthews B.B."/>
            <person name="Campbell K.S."/>
            <person name="Hradecky P."/>
            <person name="Huang Y."/>
            <person name="Kaminker J.S."/>
            <person name="Millburn G.H."/>
            <person name="Prochnik S.E."/>
            <person name="Smith C.D."/>
            <person name="Tupy J.L."/>
            <person name="Whitfied E.J."/>
            <person name="Bayraktaroglu L."/>
            <person name="Berman B.P."/>
            <person name="Bettencourt B.R."/>
            <person name="Celniker S.E."/>
            <person name="de Grey A.D."/>
            <person name="Drysdale R.A."/>
            <person name="Harris N.L."/>
            <person name="Richter J."/>
            <person name="Russo S."/>
            <person name="Schroeder A.J."/>
            <person name="Shu S.Q."/>
            <person name="Stapleton M."/>
            <person name="Yamada C."/>
            <person name="Ashburner M."/>
            <person name="Gelbart W.M."/>
            <person name="Rubin G.M."/>
            <person name="Lewis S.E."/>
        </authorList>
    </citation>
    <scope>GENOME REANNOTATION</scope>
    <source>
        <strain evidence="4">Berkeley</strain>
    </source>
</reference>
<evidence type="ECO:0000313" key="2">
    <source>
        <dbReference type="EMBL" id="AAN10938.2"/>
    </source>
</evidence>
<feature type="compositionally biased region" description="Basic and acidic residues" evidence="1">
    <location>
        <begin position="2095"/>
        <end position="2114"/>
    </location>
</feature>
<feature type="compositionally biased region" description="Basic and acidic residues" evidence="1">
    <location>
        <begin position="2168"/>
        <end position="2179"/>
    </location>
</feature>